<feature type="compositionally biased region" description="Low complexity" evidence="3">
    <location>
        <begin position="964"/>
        <end position="976"/>
    </location>
</feature>
<dbReference type="SMART" id="SM00233">
    <property type="entry name" value="PH"/>
    <property type="match status" value="1"/>
</dbReference>
<dbReference type="GO" id="GO:0005085">
    <property type="term" value="F:guanyl-nucleotide exchange factor activity"/>
    <property type="evidence" value="ECO:0007669"/>
    <property type="project" value="InterPro"/>
</dbReference>
<dbReference type="CDD" id="cd00160">
    <property type="entry name" value="RhoGEF"/>
    <property type="match status" value="1"/>
</dbReference>
<dbReference type="PANTHER" id="PTHR12845">
    <property type="entry name" value="GUANINE NUCLEOTIDE EXCHANGE FACTOR"/>
    <property type="match status" value="1"/>
</dbReference>
<dbReference type="InterPro" id="IPR035899">
    <property type="entry name" value="DBL_dom_sf"/>
</dbReference>
<feature type="region of interest" description="Disordered" evidence="3">
    <location>
        <begin position="400"/>
        <end position="626"/>
    </location>
</feature>
<gene>
    <name evidence="7" type="ORF">SNE40_015072</name>
</gene>
<feature type="compositionally biased region" description="Low complexity" evidence="3">
    <location>
        <begin position="255"/>
        <end position="293"/>
    </location>
</feature>
<protein>
    <submittedName>
        <fullName evidence="7">Uncharacterized protein</fullName>
    </submittedName>
</protein>
<dbReference type="SUPFAM" id="SSF50044">
    <property type="entry name" value="SH3-domain"/>
    <property type="match status" value="1"/>
</dbReference>
<feature type="region of interest" description="Disordered" evidence="3">
    <location>
        <begin position="132"/>
        <end position="358"/>
    </location>
</feature>
<dbReference type="SUPFAM" id="SSF50729">
    <property type="entry name" value="PH domain-like"/>
    <property type="match status" value="1"/>
</dbReference>
<feature type="compositionally biased region" description="Acidic residues" evidence="3">
    <location>
        <begin position="885"/>
        <end position="900"/>
    </location>
</feature>
<organism evidence="7 8">
    <name type="scientific">Patella caerulea</name>
    <name type="common">Rayed Mediterranean limpet</name>
    <dbReference type="NCBI Taxonomy" id="87958"/>
    <lineage>
        <taxon>Eukaryota</taxon>
        <taxon>Metazoa</taxon>
        <taxon>Spiralia</taxon>
        <taxon>Lophotrochozoa</taxon>
        <taxon>Mollusca</taxon>
        <taxon>Gastropoda</taxon>
        <taxon>Patellogastropoda</taxon>
        <taxon>Patelloidea</taxon>
        <taxon>Patellidae</taxon>
        <taxon>Patella</taxon>
    </lineage>
</organism>
<accession>A0AAN8PK48</accession>
<dbReference type="Proteomes" id="UP001347796">
    <property type="component" value="Unassembled WGS sequence"/>
</dbReference>
<dbReference type="EMBL" id="JAZGQO010000010">
    <property type="protein sequence ID" value="KAK6176848.1"/>
    <property type="molecule type" value="Genomic_DNA"/>
</dbReference>
<feature type="compositionally biased region" description="Basic and acidic residues" evidence="3">
    <location>
        <begin position="404"/>
        <end position="550"/>
    </location>
</feature>
<evidence type="ECO:0000256" key="2">
    <source>
        <dbReference type="PROSITE-ProRule" id="PRU00192"/>
    </source>
</evidence>
<feature type="domain" description="PH" evidence="5">
    <location>
        <begin position="1515"/>
        <end position="1638"/>
    </location>
</feature>
<feature type="compositionally biased region" description="Basic and acidic residues" evidence="3">
    <location>
        <begin position="561"/>
        <end position="590"/>
    </location>
</feature>
<dbReference type="CDD" id="cd11793">
    <property type="entry name" value="SH3_ephexin1_like"/>
    <property type="match status" value="1"/>
</dbReference>
<keyword evidence="1 2" id="KW-0728">SH3 domain</keyword>
<dbReference type="InterPro" id="IPR000219">
    <property type="entry name" value="DH_dom"/>
</dbReference>
<feature type="compositionally biased region" description="Polar residues" evidence="3">
    <location>
        <begin position="217"/>
        <end position="226"/>
    </location>
</feature>
<feature type="region of interest" description="Disordered" evidence="3">
    <location>
        <begin position="754"/>
        <end position="813"/>
    </location>
</feature>
<dbReference type="CDD" id="cd01221">
    <property type="entry name" value="PH_ephexin"/>
    <property type="match status" value="1"/>
</dbReference>
<feature type="domain" description="SH3" evidence="4">
    <location>
        <begin position="1649"/>
        <end position="1710"/>
    </location>
</feature>
<feature type="compositionally biased region" description="Acidic residues" evidence="3">
    <location>
        <begin position="953"/>
        <end position="963"/>
    </location>
</feature>
<dbReference type="PANTHER" id="PTHR12845:SF5">
    <property type="entry name" value="EPHEXIN, ISOFORM D"/>
    <property type="match status" value="1"/>
</dbReference>
<dbReference type="Pfam" id="PF07653">
    <property type="entry name" value="SH3_2"/>
    <property type="match status" value="1"/>
</dbReference>
<feature type="region of interest" description="Disordered" evidence="3">
    <location>
        <begin position="1"/>
        <end position="117"/>
    </location>
</feature>
<dbReference type="Pfam" id="PF00621">
    <property type="entry name" value="RhoGEF"/>
    <property type="match status" value="1"/>
</dbReference>
<dbReference type="Gene3D" id="2.30.29.30">
    <property type="entry name" value="Pleckstrin-homology domain (PH domain)/Phosphotyrosine-binding domain (PTB)"/>
    <property type="match status" value="1"/>
</dbReference>
<feature type="compositionally biased region" description="Basic and acidic residues" evidence="3">
    <location>
        <begin position="601"/>
        <end position="610"/>
    </location>
</feature>
<feature type="compositionally biased region" description="Basic and acidic residues" evidence="3">
    <location>
        <begin position="296"/>
        <end position="305"/>
    </location>
</feature>
<evidence type="ECO:0000313" key="8">
    <source>
        <dbReference type="Proteomes" id="UP001347796"/>
    </source>
</evidence>
<evidence type="ECO:0000259" key="6">
    <source>
        <dbReference type="PROSITE" id="PS50010"/>
    </source>
</evidence>
<dbReference type="SMART" id="SM00326">
    <property type="entry name" value="SH3"/>
    <property type="match status" value="1"/>
</dbReference>
<evidence type="ECO:0000259" key="4">
    <source>
        <dbReference type="PROSITE" id="PS50002"/>
    </source>
</evidence>
<sequence>MEQKKFGTGLKTTGRDVTRERVGAATRTPGRGIRTPLKPANVSDLKAMFDKSDNDPTTVTTTKVETKQGAGITSTQRTTETRTVTRTTRSMQQPEDTGVKVISLSQPKSAPARTTGIKTADEILAKVRAERLNASDPKSTSYVTKHTKTTTVTQTSFDSSDPSSKLVTRTVATSDNLDSQDSRDKAREFLKFNLGRAGSGLSMSSNSSEEDSIRSGRSSPQSNISPRNLHVSNPRGYKSGETSPRAFKPSNEFRSNLGSLDSSSFSQSELTSPRSYMSSSSASLHSSPRKSPSLQRRLELPVSHESEDDSDTVDSSSIATVAKKYGLSSVSTSKTSPTSTKTKTDIKPKVINGSKGGSDKTVVRLTEKKFDLLGSKTVDDSLVKDGEKVIRFEIEQDGVVSGYRDSKKSSEDFKTEKTGYRPPSLEHKNFKNRDSKENLLDTKREEVKVLHEIKVEHVSAKDKNAEKMKEKDNDKEKEKEKETDKNVKTKDKDKVKDKVKDKDKDKEKEKDKAKEKDKTKEKDKVKDKDREKDKDKDKDKDKEKDKDKSGKGLTGWLMGKKSKEEAKEKKRSNSIDKKNDKAKKSDDKNGLKVVKLSSDAESDKTAEVKSEFTSVKKTPPLNDTVNRLSDKACDVKLRKLSEERVGNMFVPPGADKRLVSRNMSSERFEKLKFDFERGCPTEHQDKVTKDAILLPKDLPEVKIAAKVSRTDSFKRKEESIFASGLKVSDFVQQINDSNVKTNVGRTWKKNTARVRSASASRPGENEYHEVSDGASSEGGCYSDGDGIYEFVPERDGENLEIDPSGRPPSRRFGFYNKMANFTKILKQKGSNYKKASFKVKTKSNSLPRNKKLQKSSSLEDNSQQRNTKREEEDWETDSNSTTYEPVDDENLYEEAGFESDSDSKSHKKKTKDKDGKTFGEKISSQASNVLNKFTKFGKNRSKGTDSGVSATDSDADVVEESSVSDEIGKSCSLSRSSSERSSGKRARELTTDTKNLRISEDEGMSSPTPPPLPPRASVLLQQPSVENSPPLPPRNSDPRLSLDMVIPVSPNIVSQSTGDLRKKGQFGFGKESYLFGQQMKASSAGDVNDDGPVSVDDSYLEYDPALGKADKKDSKSKNSLKKKKSSSVFRKSSMADDKSVYSSSSSSSYAESDDLDTIIPLSIKNDDNKFYIEPNEEQVYGRLGCTRYSTKFCQEPLYQYYTKEKVKRATLKKCIQSDDDEDDDGKFEDGGCIYEDVGCNEDEHPESIVVEELIQKPRNDFNKGGSLHRALWCEMPEVVRSGVLEKMADRDKKIQEAMFEIITSEASYLKSLNIVINVFLMSPEFSSDHSDRCVVTKRERTVLFSNIGAIRDTSERFLADLEKRWQESYILKDICDIINEHASKHFQVYVRYCSNQKFQTQVLDGLKKKSEYVEAVRRLESHPQCQNLPMSSFLLLPMQRITRLPLLVDAICHRLEPDTPLHKSASQALETLNKIVKSCNEGAKKMQQTEEMCLIANQLDFNKVKEFPIRSASRYLVKKGDLVRVINDTGSRMPFGKKGASKQNVSMFLFNDLMILTKKKGNQYVVTNYCQRNSIHVESIDNVEKCPHLPLGIPSGCKNLFLMVMLENNEDKQLEMVLSCNSPSDRTRWIDAVTSSKDTSDADRVYEEWDCPQVQCIKKYVARESDELSLEVADVVNVLKKSKDGMFEGERIHDGERGWFPVDHTEEIVNSHVRARNLKIRYRLLIKASEEYKDSRLFHIS</sequence>
<name>A0AAN8PK48_PATCE</name>
<feature type="compositionally biased region" description="Polar residues" evidence="3">
    <location>
        <begin position="611"/>
        <end position="626"/>
    </location>
</feature>
<dbReference type="SMART" id="SM00325">
    <property type="entry name" value="RhoGEF"/>
    <property type="match status" value="1"/>
</dbReference>
<dbReference type="PROSITE" id="PS50003">
    <property type="entry name" value="PH_DOMAIN"/>
    <property type="match status" value="1"/>
</dbReference>
<feature type="region of interest" description="Disordered" evidence="3">
    <location>
        <begin position="833"/>
        <end position="1041"/>
    </location>
</feature>
<feature type="compositionally biased region" description="Basic and acidic residues" evidence="3">
    <location>
        <begin position="180"/>
        <end position="190"/>
    </location>
</feature>
<dbReference type="InterPro" id="IPR001849">
    <property type="entry name" value="PH_domain"/>
</dbReference>
<dbReference type="SUPFAM" id="SSF48065">
    <property type="entry name" value="DBL homology domain (DH-domain)"/>
    <property type="match status" value="1"/>
</dbReference>
<dbReference type="Gene3D" id="1.20.900.10">
    <property type="entry name" value="Dbl homology (DH) domain"/>
    <property type="match status" value="1"/>
</dbReference>
<feature type="domain" description="DH" evidence="6">
    <location>
        <begin position="1293"/>
        <end position="1482"/>
    </location>
</feature>
<dbReference type="InterPro" id="IPR011993">
    <property type="entry name" value="PH-like_dom_sf"/>
</dbReference>
<evidence type="ECO:0000313" key="7">
    <source>
        <dbReference type="EMBL" id="KAK6176848.1"/>
    </source>
</evidence>
<feature type="compositionally biased region" description="Polar residues" evidence="3">
    <location>
        <begin position="922"/>
        <end position="931"/>
    </location>
</feature>
<evidence type="ECO:0000259" key="5">
    <source>
        <dbReference type="PROSITE" id="PS50003"/>
    </source>
</evidence>
<dbReference type="Gene3D" id="2.30.30.40">
    <property type="entry name" value="SH3 Domains"/>
    <property type="match status" value="1"/>
</dbReference>
<dbReference type="InterPro" id="IPR047271">
    <property type="entry name" value="Ephexin-like"/>
</dbReference>
<keyword evidence="8" id="KW-1185">Reference proteome</keyword>
<feature type="compositionally biased region" description="Low complexity" evidence="3">
    <location>
        <begin position="328"/>
        <end position="341"/>
    </location>
</feature>
<evidence type="ECO:0000256" key="1">
    <source>
        <dbReference type="ARBA" id="ARBA00022443"/>
    </source>
</evidence>
<dbReference type="InterPro" id="IPR036028">
    <property type="entry name" value="SH3-like_dom_sf"/>
</dbReference>
<evidence type="ECO:0000256" key="3">
    <source>
        <dbReference type="SAM" id="MobiDB-lite"/>
    </source>
</evidence>
<dbReference type="InterPro" id="IPR001452">
    <property type="entry name" value="SH3_domain"/>
</dbReference>
<dbReference type="InterPro" id="IPR047270">
    <property type="entry name" value="PH_ephexin"/>
</dbReference>
<dbReference type="PROSITE" id="PS50010">
    <property type="entry name" value="DH_2"/>
    <property type="match status" value="1"/>
</dbReference>
<feature type="compositionally biased region" description="Polar residues" evidence="3">
    <location>
        <begin position="854"/>
        <end position="865"/>
    </location>
</feature>
<dbReference type="PROSITE" id="PS50002">
    <property type="entry name" value="SH3"/>
    <property type="match status" value="1"/>
</dbReference>
<feature type="compositionally biased region" description="Low complexity" evidence="3">
    <location>
        <begin position="73"/>
        <end position="89"/>
    </location>
</feature>
<proteinExistence type="predicted"/>
<feature type="compositionally biased region" description="Basic and acidic residues" evidence="3">
    <location>
        <begin position="977"/>
        <end position="1000"/>
    </location>
</feature>
<feature type="compositionally biased region" description="Polar residues" evidence="3">
    <location>
        <begin position="157"/>
        <end position="179"/>
    </location>
</feature>
<reference evidence="7 8" key="1">
    <citation type="submission" date="2024-01" db="EMBL/GenBank/DDBJ databases">
        <title>The genome of the rayed Mediterranean limpet Patella caerulea (Linnaeus, 1758).</title>
        <authorList>
            <person name="Anh-Thu Weber A."/>
            <person name="Halstead-Nussloch G."/>
        </authorList>
    </citation>
    <scope>NUCLEOTIDE SEQUENCE [LARGE SCALE GENOMIC DNA]</scope>
    <source>
        <strain evidence="7">AATW-2023a</strain>
        <tissue evidence="7">Whole specimen</tissue>
    </source>
</reference>
<comment type="caution">
    <text evidence="7">The sequence shown here is derived from an EMBL/GenBank/DDBJ whole genome shotgun (WGS) entry which is preliminary data.</text>
</comment>
<feature type="compositionally biased region" description="Low complexity" evidence="3">
    <location>
        <begin position="138"/>
        <end position="156"/>
    </location>
</feature>
<feature type="region of interest" description="Disordered" evidence="3">
    <location>
        <begin position="1106"/>
        <end position="1128"/>
    </location>
</feature>
<feature type="compositionally biased region" description="Basic and acidic residues" evidence="3">
    <location>
        <begin position="13"/>
        <end position="22"/>
    </location>
</feature>
<feature type="region of interest" description="Disordered" evidence="3">
    <location>
        <begin position="1080"/>
        <end position="1099"/>
    </location>
</feature>